<evidence type="ECO:0000256" key="1">
    <source>
        <dbReference type="SAM" id="Phobius"/>
    </source>
</evidence>
<protein>
    <submittedName>
        <fullName evidence="2">Uncharacterized protein</fullName>
    </submittedName>
</protein>
<keyword evidence="1" id="KW-0812">Transmembrane</keyword>
<dbReference type="EMBL" id="JAIOIU010000033">
    <property type="protein sequence ID" value="MBZ0159113.1"/>
    <property type="molecule type" value="Genomic_DNA"/>
</dbReference>
<evidence type="ECO:0000313" key="3">
    <source>
        <dbReference type="Proteomes" id="UP001197609"/>
    </source>
</evidence>
<keyword evidence="1" id="KW-1133">Transmembrane helix</keyword>
<gene>
    <name evidence="2" type="ORF">K8G79_03050</name>
</gene>
<keyword evidence="1" id="KW-0472">Membrane</keyword>
<sequence>MSIRSPFQSKTWATASIPCGRHQCWHRAFKRSASCSVSIVALLTCGLLFLQLTAPKTSALTAWSEEGGAKKLIYYGWGVRDTQYIREHWREMDQMPFDGMGITIAIDRSRPTTGDGATGNLLGWHVMGTRAFSVEAFRDAIADLRAPRFMSLTDNFLPVALSASGSAADLTWFDDGRWNTIVNNFGVLARIAKQAGLKGIMLDPEDYHAAIFSYPAQRGKVDRPFAAYQEVARKRGRQVMTAIAAHQPKAVIFTLFGFTLPFSELRGGRHLEETEYGLLRAFYDGLLEAMPEGAVLIDGYEYAYPFKERRQFLEGYRRIHQDALQVSAVPEEYQKKVKAGFGLMLDYGSRPDYRTPQALRQALTYAMEISDGYVWLYSQGPQFFPPSRIDPSYLEAITQARRGRQGSSPPPAR</sequence>
<name>A0AAJ1AHF0_9BACT</name>
<proteinExistence type="predicted"/>
<comment type="caution">
    <text evidence="2">The sequence shown here is derived from an EMBL/GenBank/DDBJ whole genome shotgun (WGS) entry which is preliminary data.</text>
</comment>
<accession>A0AAJ1AHF0</accession>
<feature type="transmembrane region" description="Helical" evidence="1">
    <location>
        <begin position="33"/>
        <end position="52"/>
    </location>
</feature>
<dbReference type="Proteomes" id="UP001197609">
    <property type="component" value="Unassembled WGS sequence"/>
</dbReference>
<evidence type="ECO:0000313" key="2">
    <source>
        <dbReference type="EMBL" id="MBZ0159113.1"/>
    </source>
</evidence>
<dbReference type="AlphaFoldDB" id="A0AAJ1AHF0"/>
<organism evidence="2 3">
    <name type="scientific">Candidatus Methylomirabilis tolerans</name>
    <dbReference type="NCBI Taxonomy" id="3123416"/>
    <lineage>
        <taxon>Bacteria</taxon>
        <taxon>Candidatus Methylomirabilota</taxon>
        <taxon>Candidatus Methylomirabilia</taxon>
        <taxon>Candidatus Methylomirabilales</taxon>
        <taxon>Candidatus Methylomirabilaceae</taxon>
        <taxon>Candidatus Methylomirabilis</taxon>
    </lineage>
</organism>
<reference evidence="2 3" key="1">
    <citation type="journal article" date="2021" name="bioRxiv">
        <title>Unraveling nitrogen, sulfur and carbon metabolic pathways and microbial community transcriptional responses to substrate deprivation and toxicity stresses in a bioreactor mimicking anoxic brackish coastal sediment conditions.</title>
        <authorList>
            <person name="Martins P.D."/>
            <person name="Echeveste M.J."/>
            <person name="Arshad A."/>
            <person name="Kurth J."/>
            <person name="Ouboter H."/>
            <person name="Jetten M.S.M."/>
            <person name="Welte C.U."/>
        </authorList>
    </citation>
    <scope>NUCLEOTIDE SEQUENCE [LARGE SCALE GENOMIC DNA]</scope>
    <source>
        <strain evidence="2">MAG_38</strain>
    </source>
</reference>